<name>A0ABV9YIB0_9PSEU</name>
<dbReference type="InterPro" id="IPR004113">
    <property type="entry name" value="FAD-bd_oxidored_4_C"/>
</dbReference>
<reference evidence="7" key="1">
    <citation type="journal article" date="2019" name="Int. J. Syst. Evol. Microbiol.">
        <title>The Global Catalogue of Microorganisms (GCM) 10K type strain sequencing project: providing services to taxonomists for standard genome sequencing and annotation.</title>
        <authorList>
            <consortium name="The Broad Institute Genomics Platform"/>
            <consortium name="The Broad Institute Genome Sequencing Center for Infectious Disease"/>
            <person name="Wu L."/>
            <person name="Ma J."/>
        </authorList>
    </citation>
    <scope>NUCLEOTIDE SEQUENCE [LARGE SCALE GENOMIC DNA]</scope>
    <source>
        <strain evidence="7">CGMCC 4.7093</strain>
    </source>
</reference>
<gene>
    <name evidence="6" type="ORF">ACFPBZ_03480</name>
</gene>
<evidence type="ECO:0000256" key="4">
    <source>
        <dbReference type="ARBA" id="ARBA00023002"/>
    </source>
</evidence>
<keyword evidence="2" id="KW-0285">Flavoprotein</keyword>
<protein>
    <submittedName>
        <fullName evidence="6">FAD-binding oxidoreductase</fullName>
    </submittedName>
</protein>
<dbReference type="Proteomes" id="UP001595947">
    <property type="component" value="Unassembled WGS sequence"/>
</dbReference>
<dbReference type="Gene3D" id="1.10.45.10">
    <property type="entry name" value="Vanillyl-alcohol Oxidase, Chain A, domain 4"/>
    <property type="match status" value="1"/>
</dbReference>
<organism evidence="6 7">
    <name type="scientific">Actinomycetospora atypica</name>
    <dbReference type="NCBI Taxonomy" id="1290095"/>
    <lineage>
        <taxon>Bacteria</taxon>
        <taxon>Bacillati</taxon>
        <taxon>Actinomycetota</taxon>
        <taxon>Actinomycetes</taxon>
        <taxon>Pseudonocardiales</taxon>
        <taxon>Pseudonocardiaceae</taxon>
        <taxon>Actinomycetospora</taxon>
    </lineage>
</organism>
<dbReference type="InterPro" id="IPR016164">
    <property type="entry name" value="FAD-linked_Oxase-like_C"/>
</dbReference>
<evidence type="ECO:0000256" key="1">
    <source>
        <dbReference type="ARBA" id="ARBA00001974"/>
    </source>
</evidence>
<dbReference type="InterPro" id="IPR016166">
    <property type="entry name" value="FAD-bd_PCMH"/>
</dbReference>
<dbReference type="EMBL" id="JBHSIV010000003">
    <property type="protein sequence ID" value="MFC5061255.1"/>
    <property type="molecule type" value="Genomic_DNA"/>
</dbReference>
<evidence type="ECO:0000256" key="2">
    <source>
        <dbReference type="ARBA" id="ARBA00022630"/>
    </source>
</evidence>
<dbReference type="PROSITE" id="PS51387">
    <property type="entry name" value="FAD_PCMH"/>
    <property type="match status" value="1"/>
</dbReference>
<dbReference type="PANTHER" id="PTHR42934:SF2">
    <property type="entry name" value="GLYCOLATE OXIDASE SUBUNIT GLCD"/>
    <property type="match status" value="1"/>
</dbReference>
<dbReference type="InterPro" id="IPR016171">
    <property type="entry name" value="Vanillyl_alc_oxidase_C-sub2"/>
</dbReference>
<evidence type="ECO:0000313" key="7">
    <source>
        <dbReference type="Proteomes" id="UP001595947"/>
    </source>
</evidence>
<dbReference type="InterPro" id="IPR006094">
    <property type="entry name" value="Oxid_FAD_bind_N"/>
</dbReference>
<keyword evidence="3" id="KW-0274">FAD</keyword>
<evidence type="ECO:0000313" key="6">
    <source>
        <dbReference type="EMBL" id="MFC5061255.1"/>
    </source>
</evidence>
<dbReference type="SUPFAM" id="SSF56176">
    <property type="entry name" value="FAD-binding/transporter-associated domain-like"/>
    <property type="match status" value="1"/>
</dbReference>
<keyword evidence="7" id="KW-1185">Reference proteome</keyword>
<dbReference type="SUPFAM" id="SSF55103">
    <property type="entry name" value="FAD-linked oxidases, C-terminal domain"/>
    <property type="match status" value="1"/>
</dbReference>
<accession>A0ABV9YIB0</accession>
<evidence type="ECO:0000256" key="3">
    <source>
        <dbReference type="ARBA" id="ARBA00022827"/>
    </source>
</evidence>
<dbReference type="Pfam" id="PF01565">
    <property type="entry name" value="FAD_binding_4"/>
    <property type="match status" value="1"/>
</dbReference>
<keyword evidence="4" id="KW-0560">Oxidoreductase</keyword>
<dbReference type="PANTHER" id="PTHR42934">
    <property type="entry name" value="GLYCOLATE OXIDASE SUBUNIT GLCD"/>
    <property type="match status" value="1"/>
</dbReference>
<dbReference type="InterPro" id="IPR051914">
    <property type="entry name" value="FAD-linked_OxidoTrans_Type4"/>
</dbReference>
<sequence>MSDLGDRLAALLGGGHVSDGDTALDLAHDEALAVEHGVPAFVVHPGDTSDVVGIVEACRAAATPVVARGSGTGLSGGAAAPEGAVVVCFDRMDTIHAIDDVDHVAVVGPGVTLEALDAAVREHGLTYPVRPGEQSASLGGTVATNAGGMHAVRYGVTRAHVVGLEAVLVDGTVVRAGGRLAKVSSGYDVVQLLTGSEGTLALVTEVTVRLQPRMPVRRTVLAPFGDLATTTAAVARIVGSGLAPALCEYLDDPTMDAICAAADLSLGIPDEVRGAADAYLVVELVGRRAERVEEDLAELGELLTELGAPDVYVLPEGSARRLVEARELTFWTIKARGADEIVDVVVPRSAMAAFIGRSREIGAAHGSKVLGCGHAGDGNVHFAVFQPDPEALHATLHEVLAAGVALGGAVSGEHGVGRAKAAALAELGDPGALEVMRRVRAALDPDGLLNPGCGVSAMARR</sequence>
<dbReference type="Gene3D" id="3.30.465.10">
    <property type="match status" value="1"/>
</dbReference>
<dbReference type="InterPro" id="IPR036318">
    <property type="entry name" value="FAD-bd_PCMH-like_sf"/>
</dbReference>
<evidence type="ECO:0000259" key="5">
    <source>
        <dbReference type="PROSITE" id="PS51387"/>
    </source>
</evidence>
<feature type="domain" description="FAD-binding PCMH-type" evidence="5">
    <location>
        <begin position="35"/>
        <end position="213"/>
    </location>
</feature>
<dbReference type="InterPro" id="IPR016169">
    <property type="entry name" value="FAD-bd_PCMH_sub2"/>
</dbReference>
<comment type="cofactor">
    <cofactor evidence="1">
        <name>FAD</name>
        <dbReference type="ChEBI" id="CHEBI:57692"/>
    </cofactor>
</comment>
<dbReference type="Gene3D" id="3.30.70.2740">
    <property type="match status" value="1"/>
</dbReference>
<proteinExistence type="predicted"/>
<dbReference type="RefSeq" id="WP_378034608.1">
    <property type="nucleotide sequence ID" value="NZ_JBHSIV010000003.1"/>
</dbReference>
<comment type="caution">
    <text evidence="6">The sequence shown here is derived from an EMBL/GenBank/DDBJ whole genome shotgun (WGS) entry which is preliminary data.</text>
</comment>
<dbReference type="Pfam" id="PF02913">
    <property type="entry name" value="FAD-oxidase_C"/>
    <property type="match status" value="1"/>
</dbReference>